<feature type="transmembrane region" description="Helical" evidence="6">
    <location>
        <begin position="73"/>
        <end position="93"/>
    </location>
</feature>
<sequence>MAQQPRIGIIRPIRGAQNVTTTDLTPAVRADWPAVSSVGLGLFTLVASEFLPASTLPRIAADLGVSEGTAGQAVTATALVGALTAPTIAVLLPRADRRKVLIGLTTLAVVSNVLVAVAPSFWGLLAARLLLGAAIAGSWAFAIAVTSHLVPPDRLGRALTVVNTGTTVATVAAVPLGAYLGEVWGWRGVFWLAAAAGGAAVLAQVRWLPAVPPSGFPGLSTLFGTLRRPVLAVGLVAIALVAGGHFAAFTYLRPAAALVPGLSAGVLAALLLVYGVANVVGNLVAGPLADRRLTLLVLGVPLLIGASTWGFAAGSGSLALVFVAVFAWGVGFGAVPTTFQTWVARTEPDRLESASGLMIAVFQAAIAAGAFAGGLLVDHAGVRAALLAGGLSAVLGGATLATLRRR</sequence>
<reference evidence="8 9" key="1">
    <citation type="submission" date="2019-07" db="EMBL/GenBank/DDBJ databases">
        <title>Cryptosporangium phraense sp. nov., isolated from plant litter.</title>
        <authorList>
            <person name="Suriyachadkun C."/>
        </authorList>
    </citation>
    <scope>NUCLEOTIDE SEQUENCE [LARGE SCALE GENOMIC DNA]</scope>
    <source>
        <strain evidence="8 9">A-T 5661</strain>
    </source>
</reference>
<keyword evidence="2" id="KW-1003">Cell membrane</keyword>
<comment type="subcellular location">
    <subcellularLocation>
        <location evidence="1">Cell membrane</location>
        <topology evidence="1">Multi-pass membrane protein</topology>
    </subcellularLocation>
</comment>
<proteinExistence type="predicted"/>
<keyword evidence="3 6" id="KW-0812">Transmembrane</keyword>
<feature type="transmembrane region" description="Helical" evidence="6">
    <location>
        <begin position="318"/>
        <end position="344"/>
    </location>
</feature>
<name>A0A545AKW3_9ACTN</name>
<dbReference type="Proteomes" id="UP000317982">
    <property type="component" value="Unassembled WGS sequence"/>
</dbReference>
<protein>
    <submittedName>
        <fullName evidence="8">MFS transporter</fullName>
    </submittedName>
</protein>
<dbReference type="SUPFAM" id="SSF103473">
    <property type="entry name" value="MFS general substrate transporter"/>
    <property type="match status" value="1"/>
</dbReference>
<evidence type="ECO:0000259" key="7">
    <source>
        <dbReference type="PROSITE" id="PS50850"/>
    </source>
</evidence>
<dbReference type="OrthoDB" id="9814237at2"/>
<dbReference type="InterPro" id="IPR020846">
    <property type="entry name" value="MFS_dom"/>
</dbReference>
<feature type="transmembrane region" description="Helical" evidence="6">
    <location>
        <begin position="293"/>
        <end position="312"/>
    </location>
</feature>
<evidence type="ECO:0000256" key="5">
    <source>
        <dbReference type="ARBA" id="ARBA00023136"/>
    </source>
</evidence>
<organism evidence="8 9">
    <name type="scientific">Cryptosporangium phraense</name>
    <dbReference type="NCBI Taxonomy" id="2593070"/>
    <lineage>
        <taxon>Bacteria</taxon>
        <taxon>Bacillati</taxon>
        <taxon>Actinomycetota</taxon>
        <taxon>Actinomycetes</taxon>
        <taxon>Cryptosporangiales</taxon>
        <taxon>Cryptosporangiaceae</taxon>
        <taxon>Cryptosporangium</taxon>
    </lineage>
</organism>
<keyword evidence="9" id="KW-1185">Reference proteome</keyword>
<dbReference type="AlphaFoldDB" id="A0A545AKW3"/>
<feature type="transmembrane region" description="Helical" evidence="6">
    <location>
        <begin position="258"/>
        <end position="281"/>
    </location>
</feature>
<accession>A0A545AKW3</accession>
<evidence type="ECO:0000313" key="9">
    <source>
        <dbReference type="Proteomes" id="UP000317982"/>
    </source>
</evidence>
<evidence type="ECO:0000256" key="1">
    <source>
        <dbReference type="ARBA" id="ARBA00004651"/>
    </source>
</evidence>
<keyword evidence="5 6" id="KW-0472">Membrane</keyword>
<evidence type="ECO:0000256" key="3">
    <source>
        <dbReference type="ARBA" id="ARBA00022692"/>
    </source>
</evidence>
<dbReference type="Gene3D" id="1.20.1250.20">
    <property type="entry name" value="MFS general substrate transporter like domains"/>
    <property type="match status" value="1"/>
</dbReference>
<evidence type="ECO:0000256" key="6">
    <source>
        <dbReference type="SAM" id="Phobius"/>
    </source>
</evidence>
<dbReference type="PANTHER" id="PTHR43124:SF5">
    <property type="entry name" value="PURINE RIBONUCLEOSIDE EFFLUX PUMP NEPI"/>
    <property type="match status" value="1"/>
</dbReference>
<keyword evidence="4 6" id="KW-1133">Transmembrane helix</keyword>
<feature type="transmembrane region" description="Helical" evidence="6">
    <location>
        <begin position="158"/>
        <end position="178"/>
    </location>
</feature>
<dbReference type="InterPro" id="IPR036259">
    <property type="entry name" value="MFS_trans_sf"/>
</dbReference>
<evidence type="ECO:0000256" key="4">
    <source>
        <dbReference type="ARBA" id="ARBA00022989"/>
    </source>
</evidence>
<dbReference type="EMBL" id="VIRS01000021">
    <property type="protein sequence ID" value="TQS41954.1"/>
    <property type="molecule type" value="Genomic_DNA"/>
</dbReference>
<dbReference type="PANTHER" id="PTHR43124">
    <property type="entry name" value="PURINE EFFLUX PUMP PBUE"/>
    <property type="match status" value="1"/>
</dbReference>
<evidence type="ECO:0000256" key="2">
    <source>
        <dbReference type="ARBA" id="ARBA00022475"/>
    </source>
</evidence>
<feature type="transmembrane region" description="Helical" evidence="6">
    <location>
        <begin position="100"/>
        <end position="119"/>
    </location>
</feature>
<dbReference type="GO" id="GO:0022857">
    <property type="term" value="F:transmembrane transporter activity"/>
    <property type="evidence" value="ECO:0007669"/>
    <property type="project" value="InterPro"/>
</dbReference>
<evidence type="ECO:0000313" key="8">
    <source>
        <dbReference type="EMBL" id="TQS41954.1"/>
    </source>
</evidence>
<dbReference type="GO" id="GO:0005886">
    <property type="term" value="C:plasma membrane"/>
    <property type="evidence" value="ECO:0007669"/>
    <property type="project" value="UniProtKB-SubCell"/>
</dbReference>
<dbReference type="InterPro" id="IPR050189">
    <property type="entry name" value="MFS_Efflux_Transporters"/>
</dbReference>
<feature type="transmembrane region" description="Helical" evidence="6">
    <location>
        <begin position="230"/>
        <end position="252"/>
    </location>
</feature>
<dbReference type="InterPro" id="IPR011701">
    <property type="entry name" value="MFS"/>
</dbReference>
<feature type="domain" description="Major facilitator superfamily (MFS) profile" evidence="7">
    <location>
        <begin position="34"/>
        <end position="406"/>
    </location>
</feature>
<feature type="transmembrane region" description="Helical" evidence="6">
    <location>
        <begin position="356"/>
        <end position="376"/>
    </location>
</feature>
<feature type="transmembrane region" description="Helical" evidence="6">
    <location>
        <begin position="382"/>
        <end position="403"/>
    </location>
</feature>
<gene>
    <name evidence="8" type="ORF">FL583_27120</name>
</gene>
<dbReference type="CDD" id="cd17324">
    <property type="entry name" value="MFS_NepI_like"/>
    <property type="match status" value="1"/>
</dbReference>
<dbReference type="InParanoid" id="A0A545AKW3"/>
<dbReference type="Pfam" id="PF07690">
    <property type="entry name" value="MFS_1"/>
    <property type="match status" value="1"/>
</dbReference>
<comment type="caution">
    <text evidence="8">The sequence shown here is derived from an EMBL/GenBank/DDBJ whole genome shotgun (WGS) entry which is preliminary data.</text>
</comment>
<dbReference type="PROSITE" id="PS50850">
    <property type="entry name" value="MFS"/>
    <property type="match status" value="1"/>
</dbReference>
<feature type="transmembrane region" description="Helical" evidence="6">
    <location>
        <begin position="190"/>
        <end position="209"/>
    </location>
</feature>